<dbReference type="Pfam" id="PF00319">
    <property type="entry name" value="SRF-TF"/>
    <property type="match status" value="1"/>
</dbReference>
<comment type="subcellular location">
    <subcellularLocation>
        <location evidence="1">Nucleus</location>
    </subcellularLocation>
</comment>
<accession>A0AAD1ZSA3</accession>
<dbReference type="Proteomes" id="UP000834106">
    <property type="component" value="Chromosome 12"/>
</dbReference>
<dbReference type="InterPro" id="IPR036879">
    <property type="entry name" value="TF_MADSbox_sf"/>
</dbReference>
<evidence type="ECO:0000313" key="7">
    <source>
        <dbReference type="EMBL" id="CAI9772365.1"/>
    </source>
</evidence>
<dbReference type="EMBL" id="OU503047">
    <property type="protein sequence ID" value="CAI9772365.1"/>
    <property type="molecule type" value="Genomic_DNA"/>
</dbReference>
<evidence type="ECO:0000256" key="4">
    <source>
        <dbReference type="ARBA" id="ARBA00023163"/>
    </source>
</evidence>
<evidence type="ECO:0000256" key="2">
    <source>
        <dbReference type="ARBA" id="ARBA00023015"/>
    </source>
</evidence>
<dbReference type="GO" id="GO:0046983">
    <property type="term" value="F:protein dimerization activity"/>
    <property type="evidence" value="ECO:0007669"/>
    <property type="project" value="InterPro"/>
</dbReference>
<keyword evidence="4" id="KW-0804">Transcription</keyword>
<keyword evidence="2" id="KW-0805">Transcription regulation</keyword>
<dbReference type="PROSITE" id="PS50066">
    <property type="entry name" value="MADS_BOX_2"/>
    <property type="match status" value="1"/>
</dbReference>
<dbReference type="GO" id="GO:0005634">
    <property type="term" value="C:nucleus"/>
    <property type="evidence" value="ECO:0007669"/>
    <property type="project" value="UniProtKB-SubCell"/>
</dbReference>
<evidence type="ECO:0000313" key="8">
    <source>
        <dbReference type="Proteomes" id="UP000834106"/>
    </source>
</evidence>
<name>A0AAD1ZSA3_9LAMI</name>
<dbReference type="SMART" id="SM00432">
    <property type="entry name" value="MADS"/>
    <property type="match status" value="1"/>
</dbReference>
<keyword evidence="5" id="KW-0539">Nucleus</keyword>
<dbReference type="SUPFAM" id="SSF55455">
    <property type="entry name" value="SRF-like"/>
    <property type="match status" value="1"/>
</dbReference>
<evidence type="ECO:0000256" key="3">
    <source>
        <dbReference type="ARBA" id="ARBA00023125"/>
    </source>
</evidence>
<keyword evidence="3" id="KW-0238">DNA-binding</keyword>
<keyword evidence="8" id="KW-1185">Reference proteome</keyword>
<organism evidence="7 8">
    <name type="scientific">Fraxinus pennsylvanica</name>
    <dbReference type="NCBI Taxonomy" id="56036"/>
    <lineage>
        <taxon>Eukaryota</taxon>
        <taxon>Viridiplantae</taxon>
        <taxon>Streptophyta</taxon>
        <taxon>Embryophyta</taxon>
        <taxon>Tracheophyta</taxon>
        <taxon>Spermatophyta</taxon>
        <taxon>Magnoliopsida</taxon>
        <taxon>eudicotyledons</taxon>
        <taxon>Gunneridae</taxon>
        <taxon>Pentapetalae</taxon>
        <taxon>asterids</taxon>
        <taxon>lamiids</taxon>
        <taxon>Lamiales</taxon>
        <taxon>Oleaceae</taxon>
        <taxon>Oleeae</taxon>
        <taxon>Fraxinus</taxon>
    </lineage>
</organism>
<gene>
    <name evidence="7" type="ORF">FPE_LOCUS19795</name>
</gene>
<dbReference type="Gene3D" id="3.40.1810.10">
    <property type="entry name" value="Transcription factor, MADS-box"/>
    <property type="match status" value="1"/>
</dbReference>
<dbReference type="InterPro" id="IPR002100">
    <property type="entry name" value="TF_MADSbox"/>
</dbReference>
<protein>
    <recommendedName>
        <fullName evidence="6">MADS-box domain-containing protein</fullName>
    </recommendedName>
</protein>
<evidence type="ECO:0000259" key="6">
    <source>
        <dbReference type="PROSITE" id="PS50066"/>
    </source>
</evidence>
<reference evidence="7" key="1">
    <citation type="submission" date="2023-05" db="EMBL/GenBank/DDBJ databases">
        <authorList>
            <person name="Huff M."/>
        </authorList>
    </citation>
    <scope>NUCLEOTIDE SEQUENCE</scope>
</reference>
<proteinExistence type="predicted"/>
<evidence type="ECO:0000256" key="5">
    <source>
        <dbReference type="ARBA" id="ARBA00023242"/>
    </source>
</evidence>
<dbReference type="AlphaFoldDB" id="A0AAD1ZSA3"/>
<evidence type="ECO:0000256" key="1">
    <source>
        <dbReference type="ARBA" id="ARBA00004123"/>
    </source>
</evidence>
<dbReference type="GO" id="GO:0003677">
    <property type="term" value="F:DNA binding"/>
    <property type="evidence" value="ECO:0007669"/>
    <property type="project" value="UniProtKB-KW"/>
</dbReference>
<feature type="domain" description="MADS-box" evidence="6">
    <location>
        <begin position="20"/>
        <end position="61"/>
    </location>
</feature>
<sequence length="250" mass="28448">MENAQRNKNQKTALKAIEKSFLKRKDCIKKKTMELSILCDVKVCAIIIGPDGTIETWPESRNDVQRVIEMYVNCPVDKKKRQRPQELDHGGDDRSNKKWKVCVVSEGVKKTGFTDKDLLRRIDAKLCHVRKKIQLIKSNDQNTMDCTIDNPIETSFFQETASFDQRFEIPHLMVVGKEDIHELLTTAPTPKSLDPCSGLTHTYQDFQSSTLGVNSLTPGNELMDTFSTAYNEELNQFTPTDLNSFSPTSE</sequence>